<dbReference type="Proteomes" id="UP001151699">
    <property type="component" value="Chromosome B"/>
</dbReference>
<accession>A0A9Q0N4G4</accession>
<feature type="region of interest" description="Disordered" evidence="3">
    <location>
        <begin position="69"/>
        <end position="109"/>
    </location>
</feature>
<proteinExistence type="predicted"/>
<comment type="caution">
    <text evidence="5">The sequence shown here is derived from an EMBL/GenBank/DDBJ whole genome shotgun (WGS) entry which is preliminary data.</text>
</comment>
<evidence type="ECO:0000313" key="5">
    <source>
        <dbReference type="EMBL" id="KAJ6642741.1"/>
    </source>
</evidence>
<dbReference type="PANTHER" id="PTHR23080:SF139">
    <property type="entry name" value="DDE TNP4 DOMAIN-CONTAINING PROTEIN"/>
    <property type="match status" value="1"/>
</dbReference>
<dbReference type="AlphaFoldDB" id="A0A9Q0N4G4"/>
<dbReference type="PANTHER" id="PTHR23080">
    <property type="entry name" value="THAP DOMAIN PROTEIN"/>
    <property type="match status" value="1"/>
</dbReference>
<evidence type="ECO:0000256" key="2">
    <source>
        <dbReference type="ARBA" id="ARBA00022723"/>
    </source>
</evidence>
<protein>
    <recommendedName>
        <fullName evidence="4">DDE Tnp4 domain-containing protein</fullName>
    </recommendedName>
</protein>
<dbReference type="OrthoDB" id="7782839at2759"/>
<comment type="cofactor">
    <cofactor evidence="1">
        <name>a divalent metal cation</name>
        <dbReference type="ChEBI" id="CHEBI:60240"/>
    </cofactor>
</comment>
<evidence type="ECO:0000256" key="3">
    <source>
        <dbReference type="SAM" id="MobiDB-lite"/>
    </source>
</evidence>
<evidence type="ECO:0000256" key="1">
    <source>
        <dbReference type="ARBA" id="ARBA00001968"/>
    </source>
</evidence>
<dbReference type="InterPro" id="IPR027806">
    <property type="entry name" value="HARBI1_dom"/>
</dbReference>
<dbReference type="EMBL" id="WJQU01000002">
    <property type="protein sequence ID" value="KAJ6642741.1"/>
    <property type="molecule type" value="Genomic_DNA"/>
</dbReference>
<feature type="non-terminal residue" evidence="5">
    <location>
        <position position="1"/>
    </location>
</feature>
<gene>
    <name evidence="5" type="ORF">Bhyg_07695</name>
</gene>
<evidence type="ECO:0000259" key="4">
    <source>
        <dbReference type="Pfam" id="PF13359"/>
    </source>
</evidence>
<reference evidence="5" key="1">
    <citation type="submission" date="2022-07" db="EMBL/GenBank/DDBJ databases">
        <authorList>
            <person name="Trinca V."/>
            <person name="Uliana J.V.C."/>
            <person name="Torres T.T."/>
            <person name="Ward R.J."/>
            <person name="Monesi N."/>
        </authorList>
    </citation>
    <scope>NUCLEOTIDE SEQUENCE</scope>
    <source>
        <strain evidence="5">HSMRA1968</strain>
        <tissue evidence="5">Whole embryos</tissue>
    </source>
</reference>
<organism evidence="5 6">
    <name type="scientific">Pseudolycoriella hygida</name>
    <dbReference type="NCBI Taxonomy" id="35572"/>
    <lineage>
        <taxon>Eukaryota</taxon>
        <taxon>Metazoa</taxon>
        <taxon>Ecdysozoa</taxon>
        <taxon>Arthropoda</taxon>
        <taxon>Hexapoda</taxon>
        <taxon>Insecta</taxon>
        <taxon>Pterygota</taxon>
        <taxon>Neoptera</taxon>
        <taxon>Endopterygota</taxon>
        <taxon>Diptera</taxon>
        <taxon>Nematocera</taxon>
        <taxon>Sciaroidea</taxon>
        <taxon>Sciaridae</taxon>
        <taxon>Pseudolycoriella</taxon>
    </lineage>
</organism>
<evidence type="ECO:0000313" key="6">
    <source>
        <dbReference type="Proteomes" id="UP001151699"/>
    </source>
</evidence>
<name>A0A9Q0N4G4_9DIPT</name>
<sequence>MWCNAIGRRVESLSAITTAYCCIDHFNIDDDFEDVKNGDPFRLKLKKGVIPCLKRLEDLSSSIVSFTSFVSSGSDTSKSKEESPNAAKLSDTSRSENVEDTDSDWLPSDVSNLEEDIDEAVDEIADEIKDIAKRKHEIFLQTELVKNYFGIEFAKMYLVDVICAETGISKSRVLMCLQKIKQNLSFAVLAFEYALSSSYCGQIFSETVSALCKALEIFVVWSDKEVVEHRLPIAFRANFNDVTSIIDCFEIQIQKPSNAVHQSHTWSQYKQCDTIKYLISSTPDGVVNFISEGFGGRISDLEIVKHSGYPDTSPPNSVVMTDRGFKSIESLLAEKKCRLVRPPAVSAGEEMTAADVHFTKQVAALRIHIERVIKRVREFAILLPHA</sequence>
<keyword evidence="2" id="KW-0479">Metal-binding</keyword>
<feature type="domain" description="DDE Tnp4" evidence="4">
    <location>
        <begin position="246"/>
        <end position="382"/>
    </location>
</feature>
<dbReference type="Pfam" id="PF13359">
    <property type="entry name" value="DDE_Tnp_4"/>
    <property type="match status" value="1"/>
</dbReference>
<keyword evidence="6" id="KW-1185">Reference proteome</keyword>
<dbReference type="GO" id="GO:0046872">
    <property type="term" value="F:metal ion binding"/>
    <property type="evidence" value="ECO:0007669"/>
    <property type="project" value="UniProtKB-KW"/>
</dbReference>